<proteinExistence type="predicted"/>
<dbReference type="InterPro" id="IPR044925">
    <property type="entry name" value="His-Me_finger_sf"/>
</dbReference>
<dbReference type="InterPro" id="IPR043502">
    <property type="entry name" value="DNA/RNA_pol_sf"/>
</dbReference>
<sequence>MQHKQVIKQSDDLLHIIKTLRKIMFDKFTDRDRKVWTRRVNSQIWRCNKVIKNNKLPIGTVRKLQTNIGHFKHFRQIILNFNNKHVGMGFSSKLRNRVKWENVMSCFASRIKTGVIVNLTHKDIGQFLEDAYTVFSNKIKIILKTHRILKVNTAFCGEFIKKSSDSESVDLKYFNTKNAIIDTSTDLHLWFRENVKDKIYTKLSEFAEKDSGAALSKVISLEVNINRVDIGNGSSFIDLPKEISNKKACINVRNFDQACFYWSIVSALYPANKDAQRVSKYPHYSTIFQTDKLESPMPLNQISKFEKLNAISVNVFVLELNIVKDKQFYEVVPARLTPSKVEKHVNLLLVQDKYFPKLNDYDAPPEDDDQTEIRFHYCWIKDLGKLVQSQVNKSKSKKYICDRCLNHFSSEIKLAEHEEMCSDMNKCKMTVPKYDHVGFRNFTYKQTTPFIVYADFECQLHNFTDSNVKLSKTAKYQKHVPFSAGYYFKCAYDDSLSYFKSYRGENCMEWFAKEMAEISKFVNSKLKTIIPIAEKTNTNGATVCHICEKRFLATDTIVVDHNHFTGEVRGFAHQACNLNFKKLFVVPVVFHNFSGYDSHFMIIDLCKHGHLSLLPINKEKYISFTLHSDEHQIKLRFIDSLRFMGASLDELASILDTSEKKILKREFSNLDDDTFNLLTCKGVFCYDYIDSVEKLDETSLPNIRHFYNKLNNEYISEEKYAHAQNVWNKFNCKNLGEYSDLYLKTDILLLADVFEQFRQKCRDTYKLDPAWYYTMPGYTWDCMLRYTKCKLELLKDVDMILFMEKAIRGGISVCSNRYSEANNKYMSTYDPTQPSKYIMYLDVNNLYGWAMSEALPIGGFKWIEDGTKFGVASKSTNLPEGHIDIMSIPNDAKEGYFFQVDLEYPRELHDKHKDFPFAAEHRIPPGSKLPKLIPTLYHKTKYIIHYRNLKQALENGLILTKIHRVLKFKQSAWLRPYIELNTNLRTAATSSFEKNLFKLMNNAVFGKTMENIRRHRIVKLCKKWHGRYGAKNLIASSRFHSRTIFHENLVAIELKKSEVCFNKPLYIGAAILDISKLCMYDFHYNFMLPTMGEENCSLLYMDTDSFIYELQCSDAYREVLKAYPSKFDTSDYAENNPYDIERLNKKIPGLMKDEANGKIITHFIGLRSKMYTFKMQITDVEREKERQRLERKQLNKERIESDVSNLGITKKAKGVKYNVVRNKITYEDYEKCLKEFKIQNASQRCIRSYQHSVFSIEQSKTALSPYDDKRYLIPKSFNTLPWGHYNT</sequence>
<dbReference type="PANTHER" id="PTHR31511">
    <property type="entry name" value="PROTEIN CBG23764"/>
    <property type="match status" value="1"/>
</dbReference>
<dbReference type="InterPro" id="IPR038563">
    <property type="entry name" value="Endonuclease_7_sf"/>
</dbReference>
<dbReference type="OrthoDB" id="6602337at2759"/>
<dbReference type="PANTHER" id="PTHR31511:SF12">
    <property type="entry name" value="RHO TERMINATION FACTOR N-TERMINAL DOMAIN-CONTAINING PROTEIN"/>
    <property type="match status" value="1"/>
</dbReference>
<gene>
    <name evidence="1" type="primary">LOC114339584</name>
</gene>
<name>A0A6P7GJB1_DIAVI</name>
<dbReference type="SUPFAM" id="SSF56672">
    <property type="entry name" value="DNA/RNA polymerases"/>
    <property type="match status" value="1"/>
</dbReference>
<dbReference type="InParanoid" id="A0A6P7GJB1"/>
<dbReference type="SUPFAM" id="SSF54060">
    <property type="entry name" value="His-Me finger endonucleases"/>
    <property type="match status" value="1"/>
</dbReference>
<dbReference type="InterPro" id="IPR004211">
    <property type="entry name" value="Endonuclease_7"/>
</dbReference>
<organism evidence="1">
    <name type="scientific">Diabrotica virgifera virgifera</name>
    <name type="common">western corn rootworm</name>
    <dbReference type="NCBI Taxonomy" id="50390"/>
    <lineage>
        <taxon>Eukaryota</taxon>
        <taxon>Metazoa</taxon>
        <taxon>Ecdysozoa</taxon>
        <taxon>Arthropoda</taxon>
        <taxon>Hexapoda</taxon>
        <taxon>Insecta</taxon>
        <taxon>Pterygota</taxon>
        <taxon>Neoptera</taxon>
        <taxon>Endopterygota</taxon>
        <taxon>Coleoptera</taxon>
        <taxon>Polyphaga</taxon>
        <taxon>Cucujiformia</taxon>
        <taxon>Chrysomeloidea</taxon>
        <taxon>Chrysomelidae</taxon>
        <taxon>Galerucinae</taxon>
        <taxon>Diabroticina</taxon>
        <taxon>Diabroticites</taxon>
        <taxon>Diabrotica</taxon>
    </lineage>
</organism>
<accession>A0A6P7GJB1</accession>
<dbReference type="GO" id="GO:0071897">
    <property type="term" value="P:DNA biosynthetic process"/>
    <property type="evidence" value="ECO:0007669"/>
    <property type="project" value="UniProtKB-ARBA"/>
</dbReference>
<dbReference type="RefSeq" id="XP_028146042.1">
    <property type="nucleotide sequence ID" value="XM_028290241.1"/>
</dbReference>
<protein>
    <submittedName>
        <fullName evidence="1">Uncharacterized protein LOC114339584</fullName>
    </submittedName>
</protein>
<dbReference type="Pfam" id="PF02945">
    <property type="entry name" value="Endonuclease_7"/>
    <property type="match status" value="1"/>
</dbReference>
<dbReference type="Gene3D" id="3.90.1600.10">
    <property type="entry name" value="Palm domain of DNA polymerase"/>
    <property type="match status" value="1"/>
</dbReference>
<evidence type="ECO:0000313" key="1">
    <source>
        <dbReference type="RefSeq" id="XP_028146042.1"/>
    </source>
</evidence>
<reference evidence="1" key="1">
    <citation type="submission" date="2025-08" db="UniProtKB">
        <authorList>
            <consortium name="RefSeq"/>
        </authorList>
    </citation>
    <scope>IDENTIFICATION</scope>
    <source>
        <tissue evidence="1">Whole insect</tissue>
    </source>
</reference>
<dbReference type="InterPro" id="IPR023211">
    <property type="entry name" value="DNA_pol_palm_dom_sf"/>
</dbReference>
<dbReference type="Gene3D" id="3.40.1800.10">
    <property type="entry name" value="His-Me finger endonucleases"/>
    <property type="match status" value="1"/>
</dbReference>